<evidence type="ECO:0000259" key="2">
    <source>
        <dbReference type="PROSITE" id="PS51387"/>
    </source>
</evidence>
<dbReference type="Pfam" id="PF01565">
    <property type="entry name" value="FAD_binding_4"/>
    <property type="match status" value="1"/>
</dbReference>
<sequence length="432" mass="47087">MRIHGWGRYPVVEADVLAPASASATARLLAARHGTALIARGLGRSYGDSALAPLVIDNTRRHLLLDFDAASGILRCEAGATLDDLLEVLLPQGWFLPVTPGTRYVTVGGAVASDVHGKNHHLDGCFSAHVLSFELLLADGSVLQCARDVHPELFRATCGGMGLTGILLTVTLRMRRVRSAYIEQTTLRAGSLAEVLALFEQHRSASYSVAWIDCVTAGARLGRSLLMLGEHADEGGLAPLPRRSRSLPLDLPPQLLNRHTIGAFNTLYYHQPRSAQARVHYQPYFYPLDGLLHWNRLYGKAGFVQYQFVIPRAAGTQALHAIVARIAASGRGSFLAVLKTFGPANDNYLSFPMEGYTLALDFKLQHGLLELLNELDAMVLAAGGRHYLAKDARMSAATFQHSYPQHRAFQQVRRDYGAIGAFASCQSNRLGL</sequence>
<dbReference type="InterPro" id="IPR010031">
    <property type="entry name" value="FAD_lactone_oxidase-like"/>
</dbReference>
<feature type="domain" description="FAD-binding PCMH-type" evidence="2">
    <location>
        <begin position="9"/>
        <end position="177"/>
    </location>
</feature>
<keyword evidence="1" id="KW-0285">Flavoprotein</keyword>
<evidence type="ECO:0000313" key="3">
    <source>
        <dbReference type="EMBL" id="MRW85298.1"/>
    </source>
</evidence>
<comment type="caution">
    <text evidence="3">The sequence shown here is derived from an EMBL/GenBank/DDBJ whole genome shotgun (WGS) entry which is preliminary data.</text>
</comment>
<organism evidence="3 4">
    <name type="scientific">Duganella aquatilis</name>
    <dbReference type="NCBI Taxonomy" id="2666082"/>
    <lineage>
        <taxon>Bacteria</taxon>
        <taxon>Pseudomonadati</taxon>
        <taxon>Pseudomonadota</taxon>
        <taxon>Betaproteobacteria</taxon>
        <taxon>Burkholderiales</taxon>
        <taxon>Oxalobacteraceae</taxon>
        <taxon>Telluria group</taxon>
        <taxon>Duganella</taxon>
    </lineage>
</organism>
<dbReference type="PANTHER" id="PTHR43762">
    <property type="entry name" value="L-GULONOLACTONE OXIDASE"/>
    <property type="match status" value="1"/>
</dbReference>
<dbReference type="InterPro" id="IPR016169">
    <property type="entry name" value="FAD-bd_PCMH_sub2"/>
</dbReference>
<dbReference type="InterPro" id="IPR036318">
    <property type="entry name" value="FAD-bd_PCMH-like_sf"/>
</dbReference>
<dbReference type="InterPro" id="IPR016166">
    <property type="entry name" value="FAD-bd_PCMH"/>
</dbReference>
<dbReference type="SUPFAM" id="SSF56176">
    <property type="entry name" value="FAD-binding/transporter-associated domain-like"/>
    <property type="match status" value="1"/>
</dbReference>
<dbReference type="InterPro" id="IPR006094">
    <property type="entry name" value="Oxid_FAD_bind_N"/>
</dbReference>
<dbReference type="Gene3D" id="3.30.465.10">
    <property type="match status" value="1"/>
</dbReference>
<reference evidence="3 4" key="1">
    <citation type="submission" date="2019-11" db="EMBL/GenBank/DDBJ databases">
        <title>Novel species isolated from a subtropical stream in China.</title>
        <authorList>
            <person name="Lu H."/>
        </authorList>
    </citation>
    <scope>NUCLEOTIDE SEQUENCE [LARGE SCALE GENOMIC DNA]</scope>
    <source>
        <strain evidence="3 4">FT26W</strain>
    </source>
</reference>
<gene>
    <name evidence="3" type="ORF">GJ698_14530</name>
</gene>
<keyword evidence="1" id="KW-0274">FAD</keyword>
<dbReference type="RefSeq" id="WP_154358329.1">
    <property type="nucleotide sequence ID" value="NZ_WKJL01000009.1"/>
</dbReference>
<protein>
    <submittedName>
        <fullName evidence="3">FAD-binding protein</fullName>
    </submittedName>
</protein>
<dbReference type="PROSITE" id="PS51387">
    <property type="entry name" value="FAD_PCMH"/>
    <property type="match status" value="1"/>
</dbReference>
<proteinExistence type="predicted"/>
<keyword evidence="4" id="KW-1185">Reference proteome</keyword>
<name>A0A844CZJ0_9BURK</name>
<dbReference type="PANTHER" id="PTHR43762:SF1">
    <property type="entry name" value="D-ARABINONO-1,4-LACTONE OXIDASE"/>
    <property type="match status" value="1"/>
</dbReference>
<dbReference type="GO" id="GO:0071949">
    <property type="term" value="F:FAD binding"/>
    <property type="evidence" value="ECO:0007669"/>
    <property type="project" value="InterPro"/>
</dbReference>
<dbReference type="AlphaFoldDB" id="A0A844CZJ0"/>
<evidence type="ECO:0000313" key="4">
    <source>
        <dbReference type="Proteomes" id="UP000439986"/>
    </source>
</evidence>
<dbReference type="EMBL" id="WKJL01000009">
    <property type="protein sequence ID" value="MRW85298.1"/>
    <property type="molecule type" value="Genomic_DNA"/>
</dbReference>
<accession>A0A844CZJ0</accession>
<dbReference type="Proteomes" id="UP000439986">
    <property type="component" value="Unassembled WGS sequence"/>
</dbReference>
<dbReference type="GO" id="GO:0016899">
    <property type="term" value="F:oxidoreductase activity, acting on the CH-OH group of donors, oxygen as acceptor"/>
    <property type="evidence" value="ECO:0007669"/>
    <property type="project" value="InterPro"/>
</dbReference>
<evidence type="ECO:0000256" key="1">
    <source>
        <dbReference type="ARBA" id="ARBA00022827"/>
    </source>
</evidence>